<dbReference type="Proteomes" id="UP000601597">
    <property type="component" value="Unassembled WGS sequence"/>
</dbReference>
<comment type="caution">
    <text evidence="3">The sequence shown here is derived from an EMBL/GenBank/DDBJ whole genome shotgun (WGS) entry which is preliminary data.</text>
</comment>
<dbReference type="InterPro" id="IPR011089">
    <property type="entry name" value="GmrSD_C"/>
</dbReference>
<dbReference type="Pfam" id="PF07510">
    <property type="entry name" value="GmrSD_C"/>
    <property type="match status" value="1"/>
</dbReference>
<gene>
    <name evidence="3" type="ORF">GCM10007071_07390</name>
</gene>
<feature type="domain" description="GmrSD restriction endonucleases C-terminal" evidence="2">
    <location>
        <begin position="576"/>
        <end position="722"/>
    </location>
</feature>
<dbReference type="Pfam" id="PF03235">
    <property type="entry name" value="GmrSD_N"/>
    <property type="match status" value="1"/>
</dbReference>
<evidence type="ECO:0000259" key="1">
    <source>
        <dbReference type="Pfam" id="PF03235"/>
    </source>
</evidence>
<feature type="domain" description="GmrSD restriction endonucleases N-terminal" evidence="1">
    <location>
        <begin position="28"/>
        <end position="332"/>
    </location>
</feature>
<proteinExistence type="predicted"/>
<dbReference type="RefSeq" id="WP_189573080.1">
    <property type="nucleotide sequence ID" value="NZ_BMXV01000002.1"/>
</dbReference>
<dbReference type="EMBL" id="BMXV01000002">
    <property type="protein sequence ID" value="GGY63324.1"/>
    <property type="molecule type" value="Genomic_DNA"/>
</dbReference>
<evidence type="ECO:0000313" key="3">
    <source>
        <dbReference type="EMBL" id="GGY63324.1"/>
    </source>
</evidence>
<evidence type="ECO:0000313" key="4">
    <source>
        <dbReference type="Proteomes" id="UP000601597"/>
    </source>
</evidence>
<keyword evidence="4" id="KW-1185">Reference proteome</keyword>
<sequence>MELKGAEIRDFYRLTADMPSGGSALKFPKKVKIPHYQRPYKWESENIEKLIDDWRSEQGDQYFAGSIVTVNNEKRELHELIDGQQRYTTIYLANFLRFLVSRVALRQAISETTKIVHVGKLVESYSESARFLFLNQPGDDYSLQKELDDLQEMVNSELEYFEDENKFAETKAKLLNFVGLPDSFEGSDEYLKEHFVSLESFLDHKKLALSYDRSSFDSAISLSLKRCCIYLHEHRKPAIDFYGLDDVYSEHEQRYIDALKTIFIKFDDILGDGFDKPFDRAKAIVEKIGKFLHGLSLCVVQTGNAEDAYTLFEVLNDRSLALDDLDLIKNQFYKNFVLKNKVLQETEVDRILQNLDDRWVDNIFGNQPDQKRKLIAYLAIVFITGDESIVYNRGDGYRRSIQNYLEGLSVYSEDDIEKHFNIFESCRIIVDLAGVKFRSKDLVALENEFDQQSSTLKKTITLLMALNQEGVLSGLINFTLKYIEKEAGENTAQRESLSKFVPDAVRQIANEYMFSGLSEKVEKQARRVWQISMLSSSADIPRDFAVGLIKHNNLSSDSIDLRDSGDREKANLEFKAWVSNWTYNSQHLKVRLLFARLISLSPDQSGEALTKKTISLGVSEVSKLQLDHIEAKRPDPSHAEKYFDDDDREVYIQGLGNMMPLPSAENIKKSNKPMSESFGFYQEAGIGPGHHLYDSALKLFEDHKSGDKPTKEFFQKRKEHLIYLFNIAVKYQG</sequence>
<protein>
    <recommendedName>
        <fullName evidence="5">DUF262 domain-containing protein</fullName>
    </recommendedName>
</protein>
<dbReference type="PANTHER" id="PTHR35149">
    <property type="entry name" value="SLL5132 PROTEIN"/>
    <property type="match status" value="1"/>
</dbReference>
<evidence type="ECO:0008006" key="5">
    <source>
        <dbReference type="Google" id="ProtNLM"/>
    </source>
</evidence>
<evidence type="ECO:0000259" key="2">
    <source>
        <dbReference type="Pfam" id="PF07510"/>
    </source>
</evidence>
<organism evidence="3 4">
    <name type="scientific">Marinobacter zhanjiangensis</name>
    <dbReference type="NCBI Taxonomy" id="578215"/>
    <lineage>
        <taxon>Bacteria</taxon>
        <taxon>Pseudomonadati</taxon>
        <taxon>Pseudomonadota</taxon>
        <taxon>Gammaproteobacteria</taxon>
        <taxon>Pseudomonadales</taxon>
        <taxon>Marinobacteraceae</taxon>
        <taxon>Marinobacter</taxon>
    </lineage>
</organism>
<name>A0ABQ3AP20_9GAMM</name>
<accession>A0ABQ3AP20</accession>
<dbReference type="PANTHER" id="PTHR35149:SF1">
    <property type="entry name" value="DUF5655 DOMAIN-CONTAINING PROTEIN"/>
    <property type="match status" value="1"/>
</dbReference>
<reference evidence="4" key="1">
    <citation type="journal article" date="2019" name="Int. J. Syst. Evol. Microbiol.">
        <title>The Global Catalogue of Microorganisms (GCM) 10K type strain sequencing project: providing services to taxonomists for standard genome sequencing and annotation.</title>
        <authorList>
            <consortium name="The Broad Institute Genomics Platform"/>
            <consortium name="The Broad Institute Genome Sequencing Center for Infectious Disease"/>
            <person name="Wu L."/>
            <person name="Ma J."/>
        </authorList>
    </citation>
    <scope>NUCLEOTIDE SEQUENCE [LARGE SCALE GENOMIC DNA]</scope>
    <source>
        <strain evidence="4">KCTC 22280</strain>
    </source>
</reference>
<dbReference type="InterPro" id="IPR004919">
    <property type="entry name" value="GmrSD_N"/>
</dbReference>